<evidence type="ECO:0000313" key="2">
    <source>
        <dbReference type="Proteomes" id="UP000805193"/>
    </source>
</evidence>
<dbReference type="EMBL" id="JABSTQ010006611">
    <property type="protein sequence ID" value="KAG0436973.1"/>
    <property type="molecule type" value="Genomic_DNA"/>
</dbReference>
<reference evidence="1 2" key="1">
    <citation type="journal article" date="2020" name="Cell">
        <title>Large-Scale Comparative Analyses of Tick Genomes Elucidate Their Genetic Diversity and Vector Capacities.</title>
        <authorList>
            <consortium name="Tick Genome and Microbiome Consortium (TIGMIC)"/>
            <person name="Jia N."/>
            <person name="Wang J."/>
            <person name="Shi W."/>
            <person name="Du L."/>
            <person name="Sun Y."/>
            <person name="Zhan W."/>
            <person name="Jiang J.F."/>
            <person name="Wang Q."/>
            <person name="Zhang B."/>
            <person name="Ji P."/>
            <person name="Bell-Sakyi L."/>
            <person name="Cui X.M."/>
            <person name="Yuan T.T."/>
            <person name="Jiang B.G."/>
            <person name="Yang W.F."/>
            <person name="Lam T.T."/>
            <person name="Chang Q.C."/>
            <person name="Ding S.J."/>
            <person name="Wang X.J."/>
            <person name="Zhu J.G."/>
            <person name="Ruan X.D."/>
            <person name="Zhao L."/>
            <person name="Wei J.T."/>
            <person name="Ye R.Z."/>
            <person name="Que T.C."/>
            <person name="Du C.H."/>
            <person name="Zhou Y.H."/>
            <person name="Cheng J.X."/>
            <person name="Dai P.F."/>
            <person name="Guo W.B."/>
            <person name="Han X.H."/>
            <person name="Huang E.J."/>
            <person name="Li L.F."/>
            <person name="Wei W."/>
            <person name="Gao Y.C."/>
            <person name="Liu J.Z."/>
            <person name="Shao H.Z."/>
            <person name="Wang X."/>
            <person name="Wang C.C."/>
            <person name="Yang T.C."/>
            <person name="Huo Q.B."/>
            <person name="Li W."/>
            <person name="Chen H.Y."/>
            <person name="Chen S.E."/>
            <person name="Zhou L.G."/>
            <person name="Ni X.B."/>
            <person name="Tian J.H."/>
            <person name="Sheng Y."/>
            <person name="Liu T."/>
            <person name="Pan Y.S."/>
            <person name="Xia L.Y."/>
            <person name="Li J."/>
            <person name="Zhao F."/>
            <person name="Cao W.C."/>
        </authorList>
    </citation>
    <scope>NUCLEOTIDE SEQUENCE [LARGE SCALE GENOMIC DNA]</scope>
    <source>
        <strain evidence="1">Iper-2018</strain>
    </source>
</reference>
<organism evidence="1 2">
    <name type="scientific">Ixodes persulcatus</name>
    <name type="common">Taiga tick</name>
    <dbReference type="NCBI Taxonomy" id="34615"/>
    <lineage>
        <taxon>Eukaryota</taxon>
        <taxon>Metazoa</taxon>
        <taxon>Ecdysozoa</taxon>
        <taxon>Arthropoda</taxon>
        <taxon>Chelicerata</taxon>
        <taxon>Arachnida</taxon>
        <taxon>Acari</taxon>
        <taxon>Parasitiformes</taxon>
        <taxon>Ixodida</taxon>
        <taxon>Ixodoidea</taxon>
        <taxon>Ixodidae</taxon>
        <taxon>Ixodinae</taxon>
        <taxon>Ixodes</taxon>
    </lineage>
</organism>
<protein>
    <submittedName>
        <fullName evidence="1">Uncharacterized protein</fullName>
    </submittedName>
</protein>
<gene>
    <name evidence="1" type="ORF">HPB47_017670</name>
</gene>
<name>A0AC60QMQ1_IXOPE</name>
<proteinExistence type="predicted"/>
<sequence>MILCMDTVSKYQVNLLSALHKLARAWDHVTTAITANCFRHCRFATVDAVSDASETRDIADEAGPEEVPAGSELREALGDVPFVEYVDVDKHVEVSGALSDIEIFKVVRPGVVVQGRNLSHQDFSAPTAGARDRTTTDILGP</sequence>
<accession>A0AC60QMQ1</accession>
<keyword evidence="2" id="KW-1185">Reference proteome</keyword>
<dbReference type="Proteomes" id="UP000805193">
    <property type="component" value="Unassembled WGS sequence"/>
</dbReference>
<evidence type="ECO:0000313" key="1">
    <source>
        <dbReference type="EMBL" id="KAG0436973.1"/>
    </source>
</evidence>
<comment type="caution">
    <text evidence="1">The sequence shown here is derived from an EMBL/GenBank/DDBJ whole genome shotgun (WGS) entry which is preliminary data.</text>
</comment>